<dbReference type="CDD" id="cd12797">
    <property type="entry name" value="M23_peptidase"/>
    <property type="match status" value="1"/>
</dbReference>
<dbReference type="PANTHER" id="PTHR21666:SF270">
    <property type="entry name" value="MUREIN HYDROLASE ACTIVATOR ENVC"/>
    <property type="match status" value="1"/>
</dbReference>
<feature type="domain" description="M23ase beta-sheet core" evidence="2">
    <location>
        <begin position="200"/>
        <end position="294"/>
    </location>
</feature>
<proteinExistence type="predicted"/>
<reference evidence="3" key="1">
    <citation type="submission" date="2018-06" db="EMBL/GenBank/DDBJ databases">
        <authorList>
            <person name="Zhirakovskaya E."/>
        </authorList>
    </citation>
    <scope>NUCLEOTIDE SEQUENCE</scope>
</reference>
<dbReference type="PANTHER" id="PTHR21666">
    <property type="entry name" value="PEPTIDASE-RELATED"/>
    <property type="match status" value="1"/>
</dbReference>
<name>A0A3B1CQP4_9ZZZZ</name>
<dbReference type="InterPro" id="IPR016047">
    <property type="entry name" value="M23ase_b-sheet_dom"/>
</dbReference>
<feature type="transmembrane region" description="Helical" evidence="1">
    <location>
        <begin position="33"/>
        <end position="56"/>
    </location>
</feature>
<dbReference type="Pfam" id="PF01551">
    <property type="entry name" value="Peptidase_M23"/>
    <property type="match status" value="1"/>
</dbReference>
<accession>A0A3B1CQP4</accession>
<dbReference type="InterPro" id="IPR011055">
    <property type="entry name" value="Dup_hybrid_motif"/>
</dbReference>
<keyword evidence="1" id="KW-1133">Transmembrane helix</keyword>
<sequence>MAQSNDSYSIVIFSGTKTSEPYRLSLKKGVIKLFIGFSVVFSMVLAAFSFQYYLMWDQLEDVTSLRTENKTQKVQIQGFSNTIEDLKNQVVRLVEFDRKLRVMTDIGPPKSNTSAFGVGGSDEQQISSYAALAPLEVIHRDLELLQSHVVQQDKSFQELEEVVHDRQSLWASTPSIWPTSGWLTSSFGKRISPFSGRLSNHNGIDIAARPGTPIIAPASGVVTYSKFNGGFGRFLKLNHGYGVVTHYGHLSKVDVKVGQKVKRGDVIAYVGNTGLSTGPHLHYEVSVNKVPINPMTYILN</sequence>
<evidence type="ECO:0000313" key="3">
    <source>
        <dbReference type="EMBL" id="VAX26318.1"/>
    </source>
</evidence>
<dbReference type="FunFam" id="2.70.70.10:FF:000006">
    <property type="entry name" value="M23 family peptidase"/>
    <property type="match status" value="1"/>
</dbReference>
<dbReference type="Gene3D" id="2.70.70.10">
    <property type="entry name" value="Glucose Permease (Domain IIA)"/>
    <property type="match status" value="1"/>
</dbReference>
<keyword evidence="1" id="KW-0472">Membrane</keyword>
<gene>
    <name evidence="3" type="ORF">MNBD_NITROSPIRAE01-1091</name>
</gene>
<dbReference type="GO" id="GO:0004222">
    <property type="term" value="F:metalloendopeptidase activity"/>
    <property type="evidence" value="ECO:0007669"/>
    <property type="project" value="TreeGrafter"/>
</dbReference>
<evidence type="ECO:0000259" key="2">
    <source>
        <dbReference type="Pfam" id="PF01551"/>
    </source>
</evidence>
<dbReference type="AlphaFoldDB" id="A0A3B1CQP4"/>
<dbReference type="SUPFAM" id="SSF51261">
    <property type="entry name" value="Duplicated hybrid motif"/>
    <property type="match status" value="1"/>
</dbReference>
<organism evidence="3">
    <name type="scientific">hydrothermal vent metagenome</name>
    <dbReference type="NCBI Taxonomy" id="652676"/>
    <lineage>
        <taxon>unclassified sequences</taxon>
        <taxon>metagenomes</taxon>
        <taxon>ecological metagenomes</taxon>
    </lineage>
</organism>
<dbReference type="EMBL" id="UOGF01000008">
    <property type="protein sequence ID" value="VAX26318.1"/>
    <property type="molecule type" value="Genomic_DNA"/>
</dbReference>
<evidence type="ECO:0000256" key="1">
    <source>
        <dbReference type="SAM" id="Phobius"/>
    </source>
</evidence>
<dbReference type="InterPro" id="IPR050570">
    <property type="entry name" value="Cell_wall_metabolism_enzyme"/>
</dbReference>
<keyword evidence="1" id="KW-0812">Transmembrane</keyword>
<protein>
    <submittedName>
        <fullName evidence="3">Membrane proteins related to metalloendopeptidases</fullName>
    </submittedName>
</protein>